<comment type="caution">
    <text evidence="1">The sequence shown here is derived from an EMBL/GenBank/DDBJ whole genome shotgun (WGS) entry which is preliminary data.</text>
</comment>
<name>J0WEI1_9ACTO</name>
<dbReference type="PATRIC" id="fig|1125718.3.peg.2956"/>
<evidence type="ECO:0000313" key="1">
    <source>
        <dbReference type="EMBL" id="EJF34931.1"/>
    </source>
</evidence>
<dbReference type="EMBL" id="AKFT01000233">
    <property type="protein sequence ID" value="EJF34931.1"/>
    <property type="molecule type" value="Genomic_DNA"/>
</dbReference>
<evidence type="ECO:0000313" key="2">
    <source>
        <dbReference type="Proteomes" id="UP000002941"/>
    </source>
</evidence>
<accession>J0WEI1</accession>
<organism evidence="1 2">
    <name type="scientific">Actinomyces massiliensis F0489</name>
    <dbReference type="NCBI Taxonomy" id="1125718"/>
    <lineage>
        <taxon>Bacteria</taxon>
        <taxon>Bacillati</taxon>
        <taxon>Actinomycetota</taxon>
        <taxon>Actinomycetes</taxon>
        <taxon>Actinomycetales</taxon>
        <taxon>Actinomycetaceae</taxon>
        <taxon>Actinomyces</taxon>
    </lineage>
</organism>
<keyword evidence="2" id="KW-1185">Reference proteome</keyword>
<dbReference type="AlphaFoldDB" id="J0WEI1"/>
<dbReference type="Proteomes" id="UP000002941">
    <property type="component" value="Unassembled WGS sequence"/>
</dbReference>
<reference evidence="1 2" key="1">
    <citation type="submission" date="2012-05" db="EMBL/GenBank/DDBJ databases">
        <authorList>
            <person name="Harkins D.M."/>
            <person name="Madupu R."/>
            <person name="Durkin A.S."/>
            <person name="Torralba M."/>
            <person name="Methe B."/>
            <person name="Sutton G.G."/>
            <person name="Nelson K.E."/>
        </authorList>
    </citation>
    <scope>NUCLEOTIDE SEQUENCE [LARGE SCALE GENOMIC DNA]</scope>
    <source>
        <strain evidence="1 2">F0489</strain>
    </source>
</reference>
<proteinExistence type="predicted"/>
<sequence>MMGRSRAGRVRVVVLMSFSEKSGIDERPVAVLAAVHGGGRHSSTSRTRLCGPGRLVAPDPCAVVPLRSGACQA</sequence>
<gene>
    <name evidence="1" type="ORF">HMPREF1318_2982</name>
</gene>
<protein>
    <submittedName>
        <fullName evidence="1">Uncharacterized protein</fullName>
    </submittedName>
</protein>